<gene>
    <name evidence="2" type="ORF">OB960_07495</name>
</gene>
<protein>
    <submittedName>
        <fullName evidence="2">Uncharacterized protein</fullName>
    </submittedName>
</protein>
<feature type="compositionally biased region" description="Low complexity" evidence="1">
    <location>
        <begin position="208"/>
        <end position="219"/>
    </location>
</feature>
<evidence type="ECO:0000313" key="2">
    <source>
        <dbReference type="EMBL" id="MCU4741243.1"/>
    </source>
</evidence>
<evidence type="ECO:0000256" key="1">
    <source>
        <dbReference type="SAM" id="MobiDB-lite"/>
    </source>
</evidence>
<evidence type="ECO:0000313" key="3">
    <source>
        <dbReference type="Proteomes" id="UP001321018"/>
    </source>
</evidence>
<comment type="caution">
    <text evidence="2">The sequence shown here is derived from an EMBL/GenBank/DDBJ whole genome shotgun (WGS) entry which is preliminary data.</text>
</comment>
<proteinExistence type="predicted"/>
<feature type="region of interest" description="Disordered" evidence="1">
    <location>
        <begin position="208"/>
        <end position="234"/>
    </location>
</feature>
<reference evidence="2" key="1">
    <citation type="submission" date="2022-09" db="EMBL/GenBank/DDBJ databases">
        <title>Enrichment on poylsaccharides allowed isolation of novel metabolic and taxonomic groups of Haloarchaea.</title>
        <authorList>
            <person name="Sorokin D.Y."/>
            <person name="Elcheninov A.G."/>
            <person name="Khizhniak T.V."/>
            <person name="Kolganova T.V."/>
            <person name="Kublanov I.V."/>
        </authorList>
    </citation>
    <scope>NUCLEOTIDE SEQUENCE</scope>
    <source>
        <strain evidence="2">AArc-xg1-1</strain>
    </source>
</reference>
<name>A0AAP2YY98_9EURY</name>
<sequence length="234" mass="25435">MDFGDVISDIKNGDYDPTVSGDVAEFYCLEAEIGVNPDPRPAASVVDTGSKNGIYGTGLSETERAFADQSSVEGAMRSGWILSNPVPTNISTPEGSSDVIPVTHPKFDHVTDYTREFDVGSSRDIWHLDTKWVIDVPDGYSVFYTHPFNYSQETFSVIPGIVDADEFPYWFRVPMTINVDEGILQFNDPVVQLVPFERSDGPITADVDVVDGSSLSSGDPDGDRGGDRGGDGHE</sequence>
<dbReference type="AlphaFoldDB" id="A0AAP2YY98"/>
<accession>A0AAP2YY98</accession>
<dbReference type="RefSeq" id="WP_338003071.1">
    <property type="nucleotide sequence ID" value="NZ_JAOPKA010000003.1"/>
</dbReference>
<dbReference type="Proteomes" id="UP001321018">
    <property type="component" value="Unassembled WGS sequence"/>
</dbReference>
<dbReference type="EMBL" id="JAOPKA010000003">
    <property type="protein sequence ID" value="MCU4741243.1"/>
    <property type="molecule type" value="Genomic_DNA"/>
</dbReference>
<organism evidence="2 3">
    <name type="scientific">Natronoglomus mannanivorans</name>
    <dbReference type="NCBI Taxonomy" id="2979990"/>
    <lineage>
        <taxon>Archaea</taxon>
        <taxon>Methanobacteriati</taxon>
        <taxon>Methanobacteriota</taxon>
        <taxon>Stenosarchaea group</taxon>
        <taxon>Halobacteria</taxon>
        <taxon>Halobacteriales</taxon>
        <taxon>Natrialbaceae</taxon>
        <taxon>Natronoglomus</taxon>
    </lineage>
</organism>
<feature type="compositionally biased region" description="Basic and acidic residues" evidence="1">
    <location>
        <begin position="221"/>
        <end position="234"/>
    </location>
</feature>